<evidence type="ECO:0000313" key="2">
    <source>
        <dbReference type="EMBL" id="KAK3907848.1"/>
    </source>
</evidence>
<gene>
    <name evidence="2" type="ORF">KUF71_018484</name>
</gene>
<reference evidence="2" key="2">
    <citation type="journal article" date="2023" name="BMC Genomics">
        <title>Pest status, molecular evolution, and epigenetic factors derived from the genome assembly of Frankliniella fusca, a thysanopteran phytovirus vector.</title>
        <authorList>
            <person name="Catto M.A."/>
            <person name="Labadie P.E."/>
            <person name="Jacobson A.L."/>
            <person name="Kennedy G.G."/>
            <person name="Srinivasan R."/>
            <person name="Hunt B.G."/>
        </authorList>
    </citation>
    <scope>NUCLEOTIDE SEQUENCE</scope>
    <source>
        <strain evidence="2">PL_HMW_Pooled</strain>
    </source>
</reference>
<feature type="region of interest" description="Disordered" evidence="1">
    <location>
        <begin position="160"/>
        <end position="240"/>
    </location>
</feature>
<dbReference type="AlphaFoldDB" id="A0AAE1L5W2"/>
<keyword evidence="3" id="KW-1185">Reference proteome</keyword>
<comment type="caution">
    <text evidence="2">The sequence shown here is derived from an EMBL/GenBank/DDBJ whole genome shotgun (WGS) entry which is preliminary data.</text>
</comment>
<sequence>MSCGSDSLSKRLLMLLDIGGAAAGAPHRGTHLPLLALSFLKPALHRHSSGAEQTPLSQPPVHLGTHTLGAPMETDSYPRRFPGNPGFVGKPETFESFPFPRGSVLTLLRDGEYPGRQVQTPGAVHWALTQPPGHCDSHTLGCVLEGACPTWHVHRSGAVQSPFRQPPRHDGTQRPNTSPTKPGLHVHTPGAVQLPPRQPSQCGAHSRPSAVGRKPSLHPNISTKQQIGMVLNGQGLRTDR</sequence>
<organism evidence="2 3">
    <name type="scientific">Frankliniella fusca</name>
    <dbReference type="NCBI Taxonomy" id="407009"/>
    <lineage>
        <taxon>Eukaryota</taxon>
        <taxon>Metazoa</taxon>
        <taxon>Ecdysozoa</taxon>
        <taxon>Arthropoda</taxon>
        <taxon>Hexapoda</taxon>
        <taxon>Insecta</taxon>
        <taxon>Pterygota</taxon>
        <taxon>Neoptera</taxon>
        <taxon>Paraneoptera</taxon>
        <taxon>Thysanoptera</taxon>
        <taxon>Terebrantia</taxon>
        <taxon>Thripoidea</taxon>
        <taxon>Thripidae</taxon>
        <taxon>Frankliniella</taxon>
    </lineage>
</organism>
<reference evidence="2" key="1">
    <citation type="submission" date="2021-07" db="EMBL/GenBank/DDBJ databases">
        <authorList>
            <person name="Catto M.A."/>
            <person name="Jacobson A."/>
            <person name="Kennedy G."/>
            <person name="Labadie P."/>
            <person name="Hunt B.G."/>
            <person name="Srinivasan R."/>
        </authorList>
    </citation>
    <scope>NUCLEOTIDE SEQUENCE</scope>
    <source>
        <strain evidence="2">PL_HMW_Pooled</strain>
        <tissue evidence="2">Head</tissue>
    </source>
</reference>
<evidence type="ECO:0000256" key="1">
    <source>
        <dbReference type="SAM" id="MobiDB-lite"/>
    </source>
</evidence>
<accession>A0AAE1L5W2</accession>
<name>A0AAE1L5W2_9NEOP</name>
<dbReference type="Proteomes" id="UP001219518">
    <property type="component" value="Unassembled WGS sequence"/>
</dbReference>
<dbReference type="EMBL" id="JAHWGI010000026">
    <property type="protein sequence ID" value="KAK3907848.1"/>
    <property type="molecule type" value="Genomic_DNA"/>
</dbReference>
<protein>
    <submittedName>
        <fullName evidence="2">PTS system EIIBC component YbbF</fullName>
    </submittedName>
</protein>
<proteinExistence type="predicted"/>
<evidence type="ECO:0000313" key="3">
    <source>
        <dbReference type="Proteomes" id="UP001219518"/>
    </source>
</evidence>